<name>A0AA49GTI2_9BACT</name>
<dbReference type="GO" id="GO:0006352">
    <property type="term" value="P:DNA-templated transcription initiation"/>
    <property type="evidence" value="ECO:0007669"/>
    <property type="project" value="InterPro"/>
</dbReference>
<evidence type="ECO:0000256" key="4">
    <source>
        <dbReference type="ARBA" id="ARBA00023125"/>
    </source>
</evidence>
<feature type="domain" description="RNA polymerase sigma factor 70 region 4 type 2" evidence="8">
    <location>
        <begin position="122"/>
        <end position="170"/>
    </location>
</feature>
<proteinExistence type="inferred from homology"/>
<evidence type="ECO:0000256" key="6">
    <source>
        <dbReference type="RuleBase" id="RU000716"/>
    </source>
</evidence>
<gene>
    <name evidence="9" type="ORF">K4G66_01185</name>
</gene>
<dbReference type="NCBIfam" id="TIGR02937">
    <property type="entry name" value="sigma70-ECF"/>
    <property type="match status" value="1"/>
</dbReference>
<dbReference type="InterPro" id="IPR039425">
    <property type="entry name" value="RNA_pol_sigma-70-like"/>
</dbReference>
<dbReference type="InterPro" id="IPR013325">
    <property type="entry name" value="RNA_pol_sigma_r2"/>
</dbReference>
<evidence type="ECO:0000256" key="3">
    <source>
        <dbReference type="ARBA" id="ARBA00023082"/>
    </source>
</evidence>
<accession>A0AA49GTI2</accession>
<dbReference type="Pfam" id="PF08281">
    <property type="entry name" value="Sigma70_r4_2"/>
    <property type="match status" value="1"/>
</dbReference>
<evidence type="ECO:0000256" key="1">
    <source>
        <dbReference type="ARBA" id="ARBA00010641"/>
    </source>
</evidence>
<dbReference type="InterPro" id="IPR007627">
    <property type="entry name" value="RNA_pol_sigma70_r2"/>
</dbReference>
<evidence type="ECO:0000313" key="9">
    <source>
        <dbReference type="EMBL" id="WKN37319.1"/>
    </source>
</evidence>
<feature type="domain" description="RNA polymerase sigma-70 region 2" evidence="7">
    <location>
        <begin position="23"/>
        <end position="88"/>
    </location>
</feature>
<comment type="similarity">
    <text evidence="1 6">Belongs to the sigma-70 factor family. ECF subfamily.</text>
</comment>
<sequence length="195" mass="22650">MVDEDKIWVKALRNGKPEGLNNLFQKYHHALYFHALDLLKSPQAAEDVVQEVFIKVWEKRAQLKPELSFKSYLFTISRNHILNQLKRLSLDWQAKQHFSDSHIGFHNQVEEQVIYADYEAIAQKALAELSPKRKMVFTLHRVEGKKYDEIATLLNISKNTVRDHVVKAEKSIKEYFACQADITISLFLAITLGIL</sequence>
<dbReference type="Pfam" id="PF04542">
    <property type="entry name" value="Sigma70_r2"/>
    <property type="match status" value="1"/>
</dbReference>
<dbReference type="InterPro" id="IPR014327">
    <property type="entry name" value="RNA_pol_sigma70_bacteroid"/>
</dbReference>
<dbReference type="Gene3D" id="1.10.10.10">
    <property type="entry name" value="Winged helix-like DNA-binding domain superfamily/Winged helix DNA-binding domain"/>
    <property type="match status" value="1"/>
</dbReference>
<dbReference type="PROSITE" id="PS01063">
    <property type="entry name" value="SIGMA70_ECF"/>
    <property type="match status" value="1"/>
</dbReference>
<dbReference type="AlphaFoldDB" id="A0AA49GTI2"/>
<dbReference type="InterPro" id="IPR013249">
    <property type="entry name" value="RNA_pol_sigma70_r4_t2"/>
</dbReference>
<dbReference type="PANTHER" id="PTHR43133">
    <property type="entry name" value="RNA POLYMERASE ECF-TYPE SIGMA FACTO"/>
    <property type="match status" value="1"/>
</dbReference>
<dbReference type="GO" id="GO:0016987">
    <property type="term" value="F:sigma factor activity"/>
    <property type="evidence" value="ECO:0007669"/>
    <property type="project" value="UniProtKB-KW"/>
</dbReference>
<keyword evidence="5 6" id="KW-0804">Transcription</keyword>
<evidence type="ECO:0000256" key="2">
    <source>
        <dbReference type="ARBA" id="ARBA00023015"/>
    </source>
</evidence>
<dbReference type="GO" id="GO:0003677">
    <property type="term" value="F:DNA binding"/>
    <property type="evidence" value="ECO:0007669"/>
    <property type="project" value="UniProtKB-KW"/>
</dbReference>
<reference evidence="9" key="1">
    <citation type="journal article" date="2023" name="Comput. Struct. Biotechnol. J.">
        <title>Discovery of a novel marine Bacteroidetes with a rich repertoire of carbohydrate-active enzymes.</title>
        <authorList>
            <person name="Chen B."/>
            <person name="Liu G."/>
            <person name="Chen Q."/>
            <person name="Wang H."/>
            <person name="Liu L."/>
            <person name="Tang K."/>
        </authorList>
    </citation>
    <scope>NUCLEOTIDE SEQUENCE</scope>
    <source>
        <strain evidence="9">TK19036</strain>
    </source>
</reference>
<keyword evidence="3 6" id="KW-0731">Sigma factor</keyword>
<dbReference type="CDD" id="cd06171">
    <property type="entry name" value="Sigma70_r4"/>
    <property type="match status" value="1"/>
</dbReference>
<dbReference type="EMBL" id="CP120682">
    <property type="protein sequence ID" value="WKN37319.1"/>
    <property type="molecule type" value="Genomic_DNA"/>
</dbReference>
<organism evidence="9">
    <name type="scientific">Roseihalotalea indica</name>
    <dbReference type="NCBI Taxonomy" id="2867963"/>
    <lineage>
        <taxon>Bacteria</taxon>
        <taxon>Pseudomonadati</taxon>
        <taxon>Bacteroidota</taxon>
        <taxon>Cytophagia</taxon>
        <taxon>Cytophagales</taxon>
        <taxon>Catalimonadaceae</taxon>
        <taxon>Roseihalotalea</taxon>
    </lineage>
</organism>
<dbReference type="PANTHER" id="PTHR43133:SF46">
    <property type="entry name" value="RNA POLYMERASE SIGMA-70 FACTOR ECF SUBFAMILY"/>
    <property type="match status" value="1"/>
</dbReference>
<evidence type="ECO:0000259" key="8">
    <source>
        <dbReference type="Pfam" id="PF08281"/>
    </source>
</evidence>
<keyword evidence="4 6" id="KW-0238">DNA-binding</keyword>
<dbReference type="SUPFAM" id="SSF88659">
    <property type="entry name" value="Sigma3 and sigma4 domains of RNA polymerase sigma factors"/>
    <property type="match status" value="1"/>
</dbReference>
<dbReference type="NCBIfam" id="TIGR02985">
    <property type="entry name" value="Sig70_bacteroi1"/>
    <property type="match status" value="1"/>
</dbReference>
<protein>
    <recommendedName>
        <fullName evidence="6">RNA polymerase sigma factor</fullName>
    </recommendedName>
</protein>
<dbReference type="Gene3D" id="1.10.1740.10">
    <property type="match status" value="1"/>
</dbReference>
<evidence type="ECO:0000259" key="7">
    <source>
        <dbReference type="Pfam" id="PF04542"/>
    </source>
</evidence>
<reference evidence="9" key="2">
    <citation type="journal article" date="2024" name="Antonie Van Leeuwenhoek">
        <title>Roseihalotalea indica gen. nov., sp. nov., a halophilic Bacteroidetes from mesopelagic Southwest Indian Ocean with higher carbohydrate metabolic potential.</title>
        <authorList>
            <person name="Chen B."/>
            <person name="Zhang M."/>
            <person name="Lin D."/>
            <person name="Ye J."/>
            <person name="Tang K."/>
        </authorList>
    </citation>
    <scope>NUCLEOTIDE SEQUENCE</scope>
    <source>
        <strain evidence="9">TK19036</strain>
    </source>
</reference>
<dbReference type="InterPro" id="IPR036388">
    <property type="entry name" value="WH-like_DNA-bd_sf"/>
</dbReference>
<dbReference type="InterPro" id="IPR013324">
    <property type="entry name" value="RNA_pol_sigma_r3/r4-like"/>
</dbReference>
<dbReference type="InterPro" id="IPR000838">
    <property type="entry name" value="RNA_pol_sigma70_ECF_CS"/>
</dbReference>
<dbReference type="SUPFAM" id="SSF88946">
    <property type="entry name" value="Sigma2 domain of RNA polymerase sigma factors"/>
    <property type="match status" value="1"/>
</dbReference>
<dbReference type="InterPro" id="IPR014284">
    <property type="entry name" value="RNA_pol_sigma-70_dom"/>
</dbReference>
<keyword evidence="2 6" id="KW-0805">Transcription regulation</keyword>
<evidence type="ECO:0000256" key="5">
    <source>
        <dbReference type="ARBA" id="ARBA00023163"/>
    </source>
</evidence>